<name>A0A9N9DA76_9GLOM</name>
<dbReference type="OrthoDB" id="2359528at2759"/>
<evidence type="ECO:0000313" key="3">
    <source>
        <dbReference type="Proteomes" id="UP000789759"/>
    </source>
</evidence>
<comment type="caution">
    <text evidence="2">The sequence shown here is derived from an EMBL/GenBank/DDBJ whole genome shotgun (WGS) entry which is preliminary data.</text>
</comment>
<dbReference type="EMBL" id="CAJVQA010005978">
    <property type="protein sequence ID" value="CAG8631614.1"/>
    <property type="molecule type" value="Genomic_DNA"/>
</dbReference>
<accession>A0A9N9DA76</accession>
<feature type="compositionally biased region" description="Basic and acidic residues" evidence="1">
    <location>
        <begin position="20"/>
        <end position="29"/>
    </location>
</feature>
<gene>
    <name evidence="2" type="ORF">CPELLU_LOCUS8413</name>
</gene>
<evidence type="ECO:0000256" key="1">
    <source>
        <dbReference type="SAM" id="MobiDB-lite"/>
    </source>
</evidence>
<organism evidence="2 3">
    <name type="scientific">Cetraspora pellucida</name>
    <dbReference type="NCBI Taxonomy" id="1433469"/>
    <lineage>
        <taxon>Eukaryota</taxon>
        <taxon>Fungi</taxon>
        <taxon>Fungi incertae sedis</taxon>
        <taxon>Mucoromycota</taxon>
        <taxon>Glomeromycotina</taxon>
        <taxon>Glomeromycetes</taxon>
        <taxon>Diversisporales</taxon>
        <taxon>Gigasporaceae</taxon>
        <taxon>Cetraspora</taxon>
    </lineage>
</organism>
<sequence>MVRARVPRVHQRGSLYPMAVERKPSKNESNEVATYDSQKDNSDTKTLEINLQPITTSNEIIKEFHEESPITSPEESVEEFPLTPQSESMEEVHKERSYKRREQANIETPLLNELTKEETRKRRRTSIAVTLPYEQLITFDGIYGSQRIEEVEEMKEPIVDPIVEQRIPYPVPFPSSYEIEMSQLSTPPTPTSFTEPIQYLESFQTIPNEVEPPKSPLKHGDVFLTEWPDSNYMEFIESYQ</sequence>
<reference evidence="2" key="1">
    <citation type="submission" date="2021-06" db="EMBL/GenBank/DDBJ databases">
        <authorList>
            <person name="Kallberg Y."/>
            <person name="Tangrot J."/>
            <person name="Rosling A."/>
        </authorList>
    </citation>
    <scope>NUCLEOTIDE SEQUENCE</scope>
    <source>
        <strain evidence="2">FL966</strain>
    </source>
</reference>
<protein>
    <submittedName>
        <fullName evidence="2">8142_t:CDS:1</fullName>
    </submittedName>
</protein>
<proteinExistence type="predicted"/>
<feature type="compositionally biased region" description="Basic and acidic residues" evidence="1">
    <location>
        <begin position="90"/>
        <end position="100"/>
    </location>
</feature>
<feature type="compositionally biased region" description="Basic residues" evidence="1">
    <location>
        <begin position="1"/>
        <end position="11"/>
    </location>
</feature>
<feature type="region of interest" description="Disordered" evidence="1">
    <location>
        <begin position="1"/>
        <end position="45"/>
    </location>
</feature>
<keyword evidence="3" id="KW-1185">Reference proteome</keyword>
<feature type="region of interest" description="Disordered" evidence="1">
    <location>
        <begin position="66"/>
        <end position="100"/>
    </location>
</feature>
<dbReference type="Proteomes" id="UP000789759">
    <property type="component" value="Unassembled WGS sequence"/>
</dbReference>
<dbReference type="AlphaFoldDB" id="A0A9N9DA76"/>
<evidence type="ECO:0000313" key="2">
    <source>
        <dbReference type="EMBL" id="CAG8631614.1"/>
    </source>
</evidence>